<dbReference type="EMBL" id="KV878988">
    <property type="protein sequence ID" value="OJJ95694.1"/>
    <property type="molecule type" value="Genomic_DNA"/>
</dbReference>
<organism evidence="7 8">
    <name type="scientific">Aspergillus aculeatus (strain ATCC 16872 / CBS 172.66 / WB 5094)</name>
    <dbReference type="NCBI Taxonomy" id="690307"/>
    <lineage>
        <taxon>Eukaryota</taxon>
        <taxon>Fungi</taxon>
        <taxon>Dikarya</taxon>
        <taxon>Ascomycota</taxon>
        <taxon>Pezizomycotina</taxon>
        <taxon>Eurotiomycetes</taxon>
        <taxon>Eurotiomycetidae</taxon>
        <taxon>Eurotiales</taxon>
        <taxon>Aspergillaceae</taxon>
        <taxon>Aspergillus</taxon>
        <taxon>Aspergillus subgen. Circumdati</taxon>
    </lineage>
</organism>
<dbReference type="OMA" id="YINHAPR"/>
<dbReference type="Proteomes" id="UP000184546">
    <property type="component" value="Unassembled WGS sequence"/>
</dbReference>
<dbReference type="PROSITE" id="PS00463">
    <property type="entry name" value="ZN2_CY6_FUNGAL_1"/>
    <property type="match status" value="1"/>
</dbReference>
<accession>A0A1L9WHM6</accession>
<dbReference type="GeneID" id="30971525"/>
<feature type="compositionally biased region" description="Polar residues" evidence="5">
    <location>
        <begin position="312"/>
        <end position="327"/>
    </location>
</feature>
<evidence type="ECO:0000259" key="6">
    <source>
        <dbReference type="PROSITE" id="PS00463"/>
    </source>
</evidence>
<dbReference type="CDD" id="cd00067">
    <property type="entry name" value="GAL4"/>
    <property type="match status" value="1"/>
</dbReference>
<evidence type="ECO:0000256" key="4">
    <source>
        <dbReference type="ARBA" id="ARBA00023242"/>
    </source>
</evidence>
<dbReference type="InterPro" id="IPR001138">
    <property type="entry name" value="Zn2Cys6_DnaBD"/>
</dbReference>
<keyword evidence="8" id="KW-1185">Reference proteome</keyword>
<dbReference type="InterPro" id="IPR036864">
    <property type="entry name" value="Zn2-C6_fun-type_DNA-bd_sf"/>
</dbReference>
<evidence type="ECO:0000256" key="2">
    <source>
        <dbReference type="ARBA" id="ARBA00023125"/>
    </source>
</evidence>
<keyword evidence="4" id="KW-0539">Nucleus</keyword>
<keyword evidence="2" id="KW-0238">DNA-binding</keyword>
<proteinExistence type="predicted"/>
<dbReference type="GO" id="GO:0003677">
    <property type="term" value="F:DNA binding"/>
    <property type="evidence" value="ECO:0007669"/>
    <property type="project" value="UniProtKB-KW"/>
</dbReference>
<evidence type="ECO:0000313" key="8">
    <source>
        <dbReference type="Proteomes" id="UP000184546"/>
    </source>
</evidence>
<dbReference type="GO" id="GO:0009893">
    <property type="term" value="P:positive regulation of metabolic process"/>
    <property type="evidence" value="ECO:0007669"/>
    <property type="project" value="UniProtKB-ARBA"/>
</dbReference>
<dbReference type="VEuPathDB" id="FungiDB:ASPACDRAFT_1859931"/>
<feature type="compositionally biased region" description="Basic and acidic residues" evidence="5">
    <location>
        <begin position="80"/>
        <end position="91"/>
    </location>
</feature>
<feature type="region of interest" description="Disordered" evidence="5">
    <location>
        <begin position="264"/>
        <end position="376"/>
    </location>
</feature>
<dbReference type="AlphaFoldDB" id="A0A1L9WHM6"/>
<feature type="compositionally biased region" description="Pro residues" evidence="5">
    <location>
        <begin position="469"/>
        <end position="481"/>
    </location>
</feature>
<sequence length="579" mass="65022">MSEAKKRSSSQAGLSDEDYEDSDFTVHNDSDSHSDPDSNDQNEGFKTRLVNALREVSGNRQKTVPLTPPPEVDDAGITDGRPDREADRDPAAEADDERESSPSSENGDESDDDKESWRPVEADDEYEEHQDGEDEGEHPMNRDAAYAVEGSGKDYVPKRKIKRRRKYEAEANHSEAIRQKYIEMRKTRTPIACDRCKNLRKECTIDEEGCLQCQTIKMPCMHTDPITLITERRGASKKKDRTIHDLKAYILKLQRQVAVQLHPYGPPLGQYPFPQHRPDTSPNPRSLSPQGNSTRWGHASSGSSAEKGLAYANSNGFASSNNHNNIAPSRKHGKRNGDHPPVTKPRPHGSGSSGSSGGKSGYLVELDKNMGPGGRAKINSNMENFLERDPDYQKKAYFHSSSPRPRQMSGPGYGSLYQDYHEFTNNAHYPPPLPLPMSTSAHRMYDPPYMSDPRYGHPQPSYVNHAPQYPTPPPLPPPHFRPYPERANPEYEHMDPRHHYDDGLRSTLEADRDPYYGLPDAGPSDFGDEELIQAYRTFYPEGESTSAGAAEQARASRTRPKFIPREMPPGNPPPRPRKK</sequence>
<evidence type="ECO:0000256" key="3">
    <source>
        <dbReference type="ARBA" id="ARBA00023163"/>
    </source>
</evidence>
<feature type="compositionally biased region" description="Basic and acidic residues" evidence="5">
    <location>
        <begin position="24"/>
        <end position="36"/>
    </location>
</feature>
<reference evidence="8" key="1">
    <citation type="journal article" date="2017" name="Genome Biol.">
        <title>Comparative genomics reveals high biological diversity and specific adaptations in the industrially and medically important fungal genus Aspergillus.</title>
        <authorList>
            <person name="de Vries R.P."/>
            <person name="Riley R."/>
            <person name="Wiebenga A."/>
            <person name="Aguilar-Osorio G."/>
            <person name="Amillis S."/>
            <person name="Uchima C.A."/>
            <person name="Anderluh G."/>
            <person name="Asadollahi M."/>
            <person name="Askin M."/>
            <person name="Barry K."/>
            <person name="Battaglia E."/>
            <person name="Bayram O."/>
            <person name="Benocci T."/>
            <person name="Braus-Stromeyer S.A."/>
            <person name="Caldana C."/>
            <person name="Canovas D."/>
            <person name="Cerqueira G.C."/>
            <person name="Chen F."/>
            <person name="Chen W."/>
            <person name="Choi C."/>
            <person name="Clum A."/>
            <person name="Dos Santos R.A."/>
            <person name="Damasio A.R."/>
            <person name="Diallinas G."/>
            <person name="Emri T."/>
            <person name="Fekete E."/>
            <person name="Flipphi M."/>
            <person name="Freyberg S."/>
            <person name="Gallo A."/>
            <person name="Gournas C."/>
            <person name="Habgood R."/>
            <person name="Hainaut M."/>
            <person name="Harispe M.L."/>
            <person name="Henrissat B."/>
            <person name="Hilden K.S."/>
            <person name="Hope R."/>
            <person name="Hossain A."/>
            <person name="Karabika E."/>
            <person name="Karaffa L."/>
            <person name="Karanyi Z."/>
            <person name="Krasevec N."/>
            <person name="Kuo A."/>
            <person name="Kusch H."/>
            <person name="LaButti K."/>
            <person name="Lagendijk E.L."/>
            <person name="Lapidus A."/>
            <person name="Levasseur A."/>
            <person name="Lindquist E."/>
            <person name="Lipzen A."/>
            <person name="Logrieco A.F."/>
            <person name="MacCabe A."/>
            <person name="Maekelae M.R."/>
            <person name="Malavazi I."/>
            <person name="Melin P."/>
            <person name="Meyer V."/>
            <person name="Mielnichuk N."/>
            <person name="Miskei M."/>
            <person name="Molnar A.P."/>
            <person name="Mule G."/>
            <person name="Ngan C.Y."/>
            <person name="Orejas M."/>
            <person name="Orosz E."/>
            <person name="Ouedraogo J.P."/>
            <person name="Overkamp K.M."/>
            <person name="Park H.-S."/>
            <person name="Perrone G."/>
            <person name="Piumi F."/>
            <person name="Punt P.J."/>
            <person name="Ram A.F."/>
            <person name="Ramon A."/>
            <person name="Rauscher S."/>
            <person name="Record E."/>
            <person name="Riano-Pachon D.M."/>
            <person name="Robert V."/>
            <person name="Roehrig J."/>
            <person name="Ruller R."/>
            <person name="Salamov A."/>
            <person name="Salih N.S."/>
            <person name="Samson R.A."/>
            <person name="Sandor E."/>
            <person name="Sanguinetti M."/>
            <person name="Schuetze T."/>
            <person name="Sepcic K."/>
            <person name="Shelest E."/>
            <person name="Sherlock G."/>
            <person name="Sophianopoulou V."/>
            <person name="Squina F.M."/>
            <person name="Sun H."/>
            <person name="Susca A."/>
            <person name="Todd R.B."/>
            <person name="Tsang A."/>
            <person name="Unkles S.E."/>
            <person name="van de Wiele N."/>
            <person name="van Rossen-Uffink D."/>
            <person name="Oliveira J.V."/>
            <person name="Vesth T.C."/>
            <person name="Visser J."/>
            <person name="Yu J.-H."/>
            <person name="Zhou M."/>
            <person name="Andersen M.R."/>
            <person name="Archer D.B."/>
            <person name="Baker S.E."/>
            <person name="Benoit I."/>
            <person name="Brakhage A.A."/>
            <person name="Braus G.H."/>
            <person name="Fischer R."/>
            <person name="Frisvad J.C."/>
            <person name="Goldman G.H."/>
            <person name="Houbraken J."/>
            <person name="Oakley B."/>
            <person name="Pocsi I."/>
            <person name="Scazzocchio C."/>
            <person name="Seiboth B."/>
            <person name="vanKuyk P.A."/>
            <person name="Wortman J."/>
            <person name="Dyer P.S."/>
            <person name="Grigoriev I.V."/>
        </authorList>
    </citation>
    <scope>NUCLEOTIDE SEQUENCE [LARGE SCALE GENOMIC DNA]</scope>
    <source>
        <strain evidence="8">ATCC 16872 / CBS 172.66 / WB 5094</strain>
    </source>
</reference>
<feature type="region of interest" description="Disordered" evidence="5">
    <location>
        <begin position="1"/>
        <end position="162"/>
    </location>
</feature>
<gene>
    <name evidence="7" type="ORF">ASPACDRAFT_1859931</name>
</gene>
<keyword evidence="3" id="KW-0804">Transcription</keyword>
<feature type="compositionally biased region" description="Acidic residues" evidence="5">
    <location>
        <begin position="122"/>
        <end position="136"/>
    </location>
</feature>
<protein>
    <recommendedName>
        <fullName evidence="6">Zn(2)-C6 fungal-type domain-containing protein</fullName>
    </recommendedName>
</protein>
<evidence type="ECO:0000256" key="5">
    <source>
        <dbReference type="SAM" id="MobiDB-lite"/>
    </source>
</evidence>
<feature type="compositionally biased region" description="Pro residues" evidence="5">
    <location>
        <begin position="566"/>
        <end position="579"/>
    </location>
</feature>
<dbReference type="OrthoDB" id="4492293at2759"/>
<evidence type="ECO:0000256" key="1">
    <source>
        <dbReference type="ARBA" id="ARBA00023015"/>
    </source>
</evidence>
<dbReference type="GO" id="GO:0008270">
    <property type="term" value="F:zinc ion binding"/>
    <property type="evidence" value="ECO:0007669"/>
    <property type="project" value="InterPro"/>
</dbReference>
<evidence type="ECO:0000313" key="7">
    <source>
        <dbReference type="EMBL" id="OJJ95694.1"/>
    </source>
</evidence>
<dbReference type="RefSeq" id="XP_020052034.1">
    <property type="nucleotide sequence ID" value="XM_020197711.1"/>
</dbReference>
<dbReference type="STRING" id="690307.A0A1L9WHM6"/>
<name>A0A1L9WHM6_ASPA1</name>
<dbReference type="GO" id="GO:0000981">
    <property type="term" value="F:DNA-binding transcription factor activity, RNA polymerase II-specific"/>
    <property type="evidence" value="ECO:0007669"/>
    <property type="project" value="InterPro"/>
</dbReference>
<feature type="compositionally biased region" description="Gly residues" evidence="5">
    <location>
        <begin position="351"/>
        <end position="360"/>
    </location>
</feature>
<dbReference type="SUPFAM" id="SSF57701">
    <property type="entry name" value="Zn2/Cys6 DNA-binding domain"/>
    <property type="match status" value="1"/>
</dbReference>
<feature type="compositionally biased region" description="Polar residues" evidence="5">
    <location>
        <begin position="280"/>
        <end position="304"/>
    </location>
</feature>
<feature type="compositionally biased region" description="Basic and acidic residues" evidence="5">
    <location>
        <begin position="482"/>
        <end position="514"/>
    </location>
</feature>
<feature type="domain" description="Zn(2)-C6 fungal-type" evidence="6">
    <location>
        <begin position="192"/>
        <end position="220"/>
    </location>
</feature>
<keyword evidence="1" id="KW-0805">Transcription regulation</keyword>
<feature type="region of interest" description="Disordered" evidence="5">
    <location>
        <begin position="464"/>
        <end position="579"/>
    </location>
</feature>